<dbReference type="PROSITE" id="PS51866">
    <property type="entry name" value="MOP"/>
    <property type="match status" value="1"/>
</dbReference>
<dbReference type="InterPro" id="IPR008995">
    <property type="entry name" value="Mo/tungstate-bd_C_term_dom"/>
</dbReference>
<evidence type="ECO:0000256" key="2">
    <source>
        <dbReference type="PROSITE-ProRule" id="PRU01213"/>
    </source>
</evidence>
<dbReference type="Gene3D" id="2.40.50.100">
    <property type="match status" value="2"/>
</dbReference>
<dbReference type="InterPro" id="IPR004606">
    <property type="entry name" value="Mop_domain"/>
</dbReference>
<accession>A0ABQ1QT19</accession>
<evidence type="ECO:0000259" key="3">
    <source>
        <dbReference type="PROSITE" id="PS51866"/>
    </source>
</evidence>
<keyword evidence="1 2" id="KW-0500">Molybdenum</keyword>
<evidence type="ECO:0000256" key="1">
    <source>
        <dbReference type="ARBA" id="ARBA00022505"/>
    </source>
</evidence>
<dbReference type="RefSeq" id="WP_188369413.1">
    <property type="nucleotide sequence ID" value="NZ_BMFH01000001.1"/>
</dbReference>
<protein>
    <recommendedName>
        <fullName evidence="3">Mop domain-containing protein</fullName>
    </recommendedName>
</protein>
<dbReference type="Proteomes" id="UP000625780">
    <property type="component" value="Unassembled WGS sequence"/>
</dbReference>
<dbReference type="InterPro" id="IPR005116">
    <property type="entry name" value="Transp-assoc_OB_typ1"/>
</dbReference>
<dbReference type="SUPFAM" id="SSF50331">
    <property type="entry name" value="MOP-like"/>
    <property type="match status" value="1"/>
</dbReference>
<evidence type="ECO:0000313" key="5">
    <source>
        <dbReference type="Proteomes" id="UP000625780"/>
    </source>
</evidence>
<proteinExistence type="predicted"/>
<name>A0ABQ1QT19_9FLAO</name>
<keyword evidence="5" id="KW-1185">Reference proteome</keyword>
<gene>
    <name evidence="4" type="ORF">GCM10011361_08070</name>
</gene>
<reference evidence="5" key="1">
    <citation type="journal article" date="2019" name="Int. J. Syst. Evol. Microbiol.">
        <title>The Global Catalogue of Microorganisms (GCM) 10K type strain sequencing project: providing services to taxonomists for standard genome sequencing and annotation.</title>
        <authorList>
            <consortium name="The Broad Institute Genomics Platform"/>
            <consortium name="The Broad Institute Genome Sequencing Center for Infectious Disease"/>
            <person name="Wu L."/>
            <person name="Ma J."/>
        </authorList>
    </citation>
    <scope>NUCLEOTIDE SEQUENCE [LARGE SCALE GENOMIC DNA]</scope>
    <source>
        <strain evidence="5">CGMCC 1.12606</strain>
    </source>
</reference>
<evidence type="ECO:0000313" key="4">
    <source>
        <dbReference type="EMBL" id="GGD43487.1"/>
    </source>
</evidence>
<comment type="caution">
    <text evidence="4">The sequence shown here is derived from an EMBL/GenBank/DDBJ whole genome shotgun (WGS) entry which is preliminary data.</text>
</comment>
<dbReference type="EMBL" id="BMFH01000001">
    <property type="protein sequence ID" value="GGD43487.1"/>
    <property type="molecule type" value="Genomic_DNA"/>
</dbReference>
<organism evidence="4 5">
    <name type="scientific">Muriicola marianensis</name>
    <dbReference type="NCBI Taxonomy" id="1324801"/>
    <lineage>
        <taxon>Bacteria</taxon>
        <taxon>Pseudomonadati</taxon>
        <taxon>Bacteroidota</taxon>
        <taxon>Flavobacteriia</taxon>
        <taxon>Flavobacteriales</taxon>
        <taxon>Flavobacteriaceae</taxon>
        <taxon>Muriicola</taxon>
    </lineage>
</organism>
<feature type="domain" description="Mop" evidence="3">
    <location>
        <begin position="68"/>
        <end position="133"/>
    </location>
</feature>
<sequence>MNRFEGHISEIETDGGLSLVTVRTAKDLVFRCIIIDTPASAPYLERDRKVEVLFKETEVVIGLQNTENISLSNRIPCSVEFVDKTTLLSSLDLNCAEGRIRSVISTRSVEELGLVPGKSVMALIKLNEVMLAPL</sequence>
<dbReference type="Pfam" id="PF03459">
    <property type="entry name" value="TOBE"/>
    <property type="match status" value="1"/>
</dbReference>